<proteinExistence type="predicted"/>
<evidence type="ECO:0000313" key="2">
    <source>
        <dbReference type="Proteomes" id="UP000305948"/>
    </source>
</evidence>
<gene>
    <name evidence="1" type="ORF">OE88DRAFT_1045034</name>
</gene>
<accession>A0A5C3MMW9</accession>
<organism evidence="1 2">
    <name type="scientific">Heliocybe sulcata</name>
    <dbReference type="NCBI Taxonomy" id="5364"/>
    <lineage>
        <taxon>Eukaryota</taxon>
        <taxon>Fungi</taxon>
        <taxon>Dikarya</taxon>
        <taxon>Basidiomycota</taxon>
        <taxon>Agaricomycotina</taxon>
        <taxon>Agaricomycetes</taxon>
        <taxon>Gloeophyllales</taxon>
        <taxon>Gloeophyllaceae</taxon>
        <taxon>Heliocybe</taxon>
    </lineage>
</organism>
<keyword evidence="2" id="KW-1185">Reference proteome</keyword>
<sequence>MFPTSVPSGSATALRGGGRASGTELSVFARQILWQTVMILPDQLRRLGQHRRVAAAVYFACSCHPHLENLPVAFLLSLVFGVTLRFAVYSMPVEERSGRWAAYTSNHDVSPARQFHSLLQRPHQCWSV</sequence>
<dbReference type="AlphaFoldDB" id="A0A5C3MMW9"/>
<protein>
    <submittedName>
        <fullName evidence="1">Uncharacterized protein</fullName>
    </submittedName>
</protein>
<dbReference type="Proteomes" id="UP000305948">
    <property type="component" value="Unassembled WGS sequence"/>
</dbReference>
<reference evidence="1 2" key="1">
    <citation type="journal article" date="2019" name="Nat. Ecol. Evol.">
        <title>Megaphylogeny resolves global patterns of mushroom evolution.</title>
        <authorList>
            <person name="Varga T."/>
            <person name="Krizsan K."/>
            <person name="Foldi C."/>
            <person name="Dima B."/>
            <person name="Sanchez-Garcia M."/>
            <person name="Sanchez-Ramirez S."/>
            <person name="Szollosi G.J."/>
            <person name="Szarkandi J.G."/>
            <person name="Papp V."/>
            <person name="Albert L."/>
            <person name="Andreopoulos W."/>
            <person name="Angelini C."/>
            <person name="Antonin V."/>
            <person name="Barry K.W."/>
            <person name="Bougher N.L."/>
            <person name="Buchanan P."/>
            <person name="Buyck B."/>
            <person name="Bense V."/>
            <person name="Catcheside P."/>
            <person name="Chovatia M."/>
            <person name="Cooper J."/>
            <person name="Damon W."/>
            <person name="Desjardin D."/>
            <person name="Finy P."/>
            <person name="Geml J."/>
            <person name="Haridas S."/>
            <person name="Hughes K."/>
            <person name="Justo A."/>
            <person name="Karasinski D."/>
            <person name="Kautmanova I."/>
            <person name="Kiss B."/>
            <person name="Kocsube S."/>
            <person name="Kotiranta H."/>
            <person name="LaButti K.M."/>
            <person name="Lechner B.E."/>
            <person name="Liimatainen K."/>
            <person name="Lipzen A."/>
            <person name="Lukacs Z."/>
            <person name="Mihaltcheva S."/>
            <person name="Morgado L.N."/>
            <person name="Niskanen T."/>
            <person name="Noordeloos M.E."/>
            <person name="Ohm R.A."/>
            <person name="Ortiz-Santana B."/>
            <person name="Ovrebo C."/>
            <person name="Racz N."/>
            <person name="Riley R."/>
            <person name="Savchenko A."/>
            <person name="Shiryaev A."/>
            <person name="Soop K."/>
            <person name="Spirin V."/>
            <person name="Szebenyi C."/>
            <person name="Tomsovsky M."/>
            <person name="Tulloss R.E."/>
            <person name="Uehling J."/>
            <person name="Grigoriev I.V."/>
            <person name="Vagvolgyi C."/>
            <person name="Papp T."/>
            <person name="Martin F.M."/>
            <person name="Miettinen O."/>
            <person name="Hibbett D.S."/>
            <person name="Nagy L.G."/>
        </authorList>
    </citation>
    <scope>NUCLEOTIDE SEQUENCE [LARGE SCALE GENOMIC DNA]</scope>
    <source>
        <strain evidence="1 2">OMC1185</strain>
    </source>
</reference>
<dbReference type="EMBL" id="ML213532">
    <property type="protein sequence ID" value="TFK46227.1"/>
    <property type="molecule type" value="Genomic_DNA"/>
</dbReference>
<name>A0A5C3MMW9_9AGAM</name>
<evidence type="ECO:0000313" key="1">
    <source>
        <dbReference type="EMBL" id="TFK46227.1"/>
    </source>
</evidence>